<dbReference type="Gene3D" id="2.60.120.1440">
    <property type="match status" value="1"/>
</dbReference>
<dbReference type="Gene3D" id="3.55.50.30">
    <property type="match status" value="1"/>
</dbReference>
<evidence type="ECO:0000313" key="5">
    <source>
        <dbReference type="EMBL" id="RUO36829.1"/>
    </source>
</evidence>
<sequence>MSKYKIREEAAHFVTRLHSGEITGREEAELNAWRQRSEAHESEFQAMLATWDLTAQLYQEPERAVTPKKRLVKTSTWFVGAIAASILAVVVVPLALDFFNTPPGNPKLVGTTPESPPSTPEVIRDVVTFDDFRISEHEYSDVDRAEIFTSAVGEVRHIKLADGSTISLNTDTTLTVEVRANQRLVTLTKGEAFFDVAHDENRPFVIDTGDQIIRVLGTQFNVRKRDDEAILQVAVVQGRVSIARNKERTTETQQTEPKDNLLAAGDIGAFGPESELISQNDVAEVNTTQSWRHGVFRFENESLEQVVRELNRYRNRKIHIVGAEANALRISGVFHLKNGENILLALESSLPVRIVRESEYVFIHQQ</sequence>
<evidence type="ECO:0000259" key="3">
    <source>
        <dbReference type="Pfam" id="PF16220"/>
    </source>
</evidence>
<organism evidence="5 6">
    <name type="scientific">Aliidiomarina shirensis</name>
    <dbReference type="NCBI Taxonomy" id="1048642"/>
    <lineage>
        <taxon>Bacteria</taxon>
        <taxon>Pseudomonadati</taxon>
        <taxon>Pseudomonadota</taxon>
        <taxon>Gammaproteobacteria</taxon>
        <taxon>Alteromonadales</taxon>
        <taxon>Idiomarinaceae</taxon>
        <taxon>Aliidiomarina</taxon>
    </lineage>
</organism>
<gene>
    <name evidence="5" type="ORF">CWE13_08255</name>
</gene>
<keyword evidence="1" id="KW-0472">Membrane</keyword>
<reference evidence="6" key="1">
    <citation type="journal article" date="2018" name="Front. Microbiol.">
        <title>Genome-Based Analysis Reveals the Taxonomy and Diversity of the Family Idiomarinaceae.</title>
        <authorList>
            <person name="Liu Y."/>
            <person name="Lai Q."/>
            <person name="Shao Z."/>
        </authorList>
    </citation>
    <scope>NUCLEOTIDE SEQUENCE [LARGE SCALE GENOMIC DNA]</scope>
    <source>
        <strain evidence="6">AIS</strain>
    </source>
</reference>
<comment type="caution">
    <text evidence="5">The sequence shown here is derived from an EMBL/GenBank/DDBJ whole genome shotgun (WGS) entry which is preliminary data.</text>
</comment>
<dbReference type="AlphaFoldDB" id="A0A432WST4"/>
<proteinExistence type="predicted"/>
<dbReference type="OrthoDB" id="9771237at2"/>
<keyword evidence="1" id="KW-0812">Transmembrane</keyword>
<dbReference type="RefSeq" id="WP_126807618.1">
    <property type="nucleotide sequence ID" value="NZ_PIPP01000003.1"/>
</dbReference>
<dbReference type="Pfam" id="PF16220">
    <property type="entry name" value="DUF4880"/>
    <property type="match status" value="1"/>
</dbReference>
<dbReference type="PANTHER" id="PTHR30273">
    <property type="entry name" value="PERIPLASMIC SIGNAL SENSOR AND SIGMA FACTOR ACTIVATOR FECR-RELATED"/>
    <property type="match status" value="1"/>
</dbReference>
<dbReference type="InterPro" id="IPR032508">
    <property type="entry name" value="FecR_C"/>
</dbReference>
<dbReference type="InterPro" id="IPR032623">
    <property type="entry name" value="FecR_N"/>
</dbReference>
<feature type="domain" description="Protein FecR C-terminal" evidence="4">
    <location>
        <begin position="296"/>
        <end position="361"/>
    </location>
</feature>
<evidence type="ECO:0000259" key="4">
    <source>
        <dbReference type="Pfam" id="PF16344"/>
    </source>
</evidence>
<dbReference type="Pfam" id="PF04773">
    <property type="entry name" value="FecR"/>
    <property type="match status" value="1"/>
</dbReference>
<keyword evidence="6" id="KW-1185">Reference proteome</keyword>
<keyword evidence="1" id="KW-1133">Transmembrane helix</keyword>
<dbReference type="InterPro" id="IPR012373">
    <property type="entry name" value="Ferrdict_sens_TM"/>
</dbReference>
<evidence type="ECO:0000259" key="2">
    <source>
        <dbReference type="Pfam" id="PF04773"/>
    </source>
</evidence>
<dbReference type="EMBL" id="PIPP01000003">
    <property type="protein sequence ID" value="RUO36829.1"/>
    <property type="molecule type" value="Genomic_DNA"/>
</dbReference>
<dbReference type="GO" id="GO:0016989">
    <property type="term" value="F:sigma factor antagonist activity"/>
    <property type="evidence" value="ECO:0007669"/>
    <property type="project" value="TreeGrafter"/>
</dbReference>
<dbReference type="Proteomes" id="UP000286934">
    <property type="component" value="Unassembled WGS sequence"/>
</dbReference>
<evidence type="ECO:0000256" key="1">
    <source>
        <dbReference type="SAM" id="Phobius"/>
    </source>
</evidence>
<dbReference type="PIRSF" id="PIRSF018266">
    <property type="entry name" value="FecR"/>
    <property type="match status" value="1"/>
</dbReference>
<feature type="transmembrane region" description="Helical" evidence="1">
    <location>
        <begin position="77"/>
        <end position="96"/>
    </location>
</feature>
<name>A0A432WST4_9GAMM</name>
<protein>
    <submittedName>
        <fullName evidence="5">Iron dicitrate transport regulator FecR</fullName>
    </submittedName>
</protein>
<evidence type="ECO:0000313" key="6">
    <source>
        <dbReference type="Proteomes" id="UP000286934"/>
    </source>
</evidence>
<feature type="domain" description="FecR N-terminal" evidence="3">
    <location>
        <begin position="8"/>
        <end position="48"/>
    </location>
</feature>
<dbReference type="PANTHER" id="PTHR30273:SF2">
    <property type="entry name" value="PROTEIN FECR"/>
    <property type="match status" value="1"/>
</dbReference>
<feature type="domain" description="FecR protein" evidence="2">
    <location>
        <begin position="149"/>
        <end position="240"/>
    </location>
</feature>
<accession>A0A432WST4</accession>
<dbReference type="InterPro" id="IPR006860">
    <property type="entry name" value="FecR"/>
</dbReference>
<dbReference type="Pfam" id="PF16344">
    <property type="entry name" value="FecR_C"/>
    <property type="match status" value="1"/>
</dbReference>